<proteinExistence type="predicted"/>
<feature type="region of interest" description="Disordered" evidence="1">
    <location>
        <begin position="118"/>
        <end position="137"/>
    </location>
</feature>
<sequence>MANEVPSSDWRLLRNHLDSFAPVAQAFPNSECLNFSENHIKDPDDILTTLNYLIYLKSLAVHGNPLDFSSSTEVLAELLGKSLWPNPCVEDPAVASSNKRPLSGRSHLQSALDFARATDSSNATKVHNQRRRRLEKL</sequence>
<feature type="compositionally biased region" description="Basic residues" evidence="1">
    <location>
        <begin position="127"/>
        <end position="137"/>
    </location>
</feature>
<gene>
    <name evidence="2" type="ORF">TcWFU_004323</name>
</gene>
<dbReference type="InterPro" id="IPR032675">
    <property type="entry name" value="LRR_dom_sf"/>
</dbReference>
<name>A0ABR4QDN0_9CEST</name>
<dbReference type="Gene3D" id="3.80.10.10">
    <property type="entry name" value="Ribonuclease Inhibitor"/>
    <property type="match status" value="1"/>
</dbReference>
<evidence type="ECO:0000313" key="3">
    <source>
        <dbReference type="Proteomes" id="UP001651158"/>
    </source>
</evidence>
<evidence type="ECO:0000256" key="1">
    <source>
        <dbReference type="SAM" id="MobiDB-lite"/>
    </source>
</evidence>
<accession>A0ABR4QDN0</accession>
<comment type="caution">
    <text evidence="2">The sequence shown here is derived from an EMBL/GenBank/DDBJ whole genome shotgun (WGS) entry which is preliminary data.</text>
</comment>
<dbReference type="SUPFAM" id="SSF52058">
    <property type="entry name" value="L domain-like"/>
    <property type="match status" value="1"/>
</dbReference>
<dbReference type="Proteomes" id="UP001651158">
    <property type="component" value="Unassembled WGS sequence"/>
</dbReference>
<keyword evidence="3" id="KW-1185">Reference proteome</keyword>
<evidence type="ECO:0000313" key="2">
    <source>
        <dbReference type="EMBL" id="KAL5107636.1"/>
    </source>
</evidence>
<dbReference type="EMBL" id="JAKROA010000004">
    <property type="protein sequence ID" value="KAL5107636.1"/>
    <property type="molecule type" value="Genomic_DNA"/>
</dbReference>
<reference evidence="2 3" key="1">
    <citation type="journal article" date="2022" name="Front. Cell. Infect. Microbiol.">
        <title>The Genomes of Two Strains of Taenia crassiceps the Animal Model for the Study of Human Cysticercosis.</title>
        <authorList>
            <person name="Bobes R.J."/>
            <person name="Estrada K."/>
            <person name="Rios-Valencia D.G."/>
            <person name="Calderon-Gallegos A."/>
            <person name="de la Torre P."/>
            <person name="Carrero J.C."/>
            <person name="Sanchez-Flores A."/>
            <person name="Laclette J.P."/>
        </authorList>
    </citation>
    <scope>NUCLEOTIDE SEQUENCE [LARGE SCALE GENOMIC DNA]</scope>
    <source>
        <strain evidence="2">WFUcys</strain>
    </source>
</reference>
<protein>
    <submittedName>
        <fullName evidence="2">Uncharacterized protein</fullName>
    </submittedName>
</protein>
<organism evidence="2 3">
    <name type="scientific">Taenia crassiceps</name>
    <dbReference type="NCBI Taxonomy" id="6207"/>
    <lineage>
        <taxon>Eukaryota</taxon>
        <taxon>Metazoa</taxon>
        <taxon>Spiralia</taxon>
        <taxon>Lophotrochozoa</taxon>
        <taxon>Platyhelminthes</taxon>
        <taxon>Cestoda</taxon>
        <taxon>Eucestoda</taxon>
        <taxon>Cyclophyllidea</taxon>
        <taxon>Taeniidae</taxon>
        <taxon>Taenia</taxon>
    </lineage>
</organism>